<evidence type="ECO:0000313" key="3">
    <source>
        <dbReference type="Proteomes" id="UP000004728"/>
    </source>
</evidence>
<sequence length="460" mass="48754">MVCPALVVGLDGCVRVPPAPIDLPSRAAARTDAPLDRAEVDRRAALLAPDVPHPTDGLDRLALLAAIMVQDPRVEAARAALEGARRDARLAHKAASPTLTLSSEYANDPTTSSPWLIGGAFDLPLDYGGRREGRIRGAELGVVGARYDLAETVWSERVAAQRALIDVLAGERQVALGTALVGMIDRQIAAMDRRAAAGEIAPLDLAPVRAQRAAAARALDDAHARVRGGRAAIAGVLGVPVSALDGIGFIWPDFDQSPMIAAVEREDVRAALPHRADILRTMVAYDQAEAALQVEIAKQVPTVSLGPGYTWERGLVKWPVNVNLQMPSFDFNRSAIAAAQAHRATAGQAVEAALANAQAAIETAASERRAAALAYARIMREEVPQARLAADRADDRLRLGAIGRADWAALKSGDIAARLAAIDALTRLRQAQIALEDSLRRPLDGPETHVAAATLWGNRP</sequence>
<name>F1Z9P4_9SPHN</name>
<comment type="caution">
    <text evidence="2">The sequence shown here is derived from an EMBL/GenBank/DDBJ whole genome shotgun (WGS) entry which is preliminary data.</text>
</comment>
<keyword evidence="3" id="KW-1185">Reference proteome</keyword>
<accession>F1Z9P4</accession>
<comment type="similarity">
    <text evidence="1">Belongs to the outer membrane factor (OMF) (TC 1.B.17) family.</text>
</comment>
<dbReference type="InterPro" id="IPR010131">
    <property type="entry name" value="MdtP/NodT-like"/>
</dbReference>
<dbReference type="Pfam" id="PF02321">
    <property type="entry name" value="OEP"/>
    <property type="match status" value="1"/>
</dbReference>
<organism evidence="2 3">
    <name type="scientific">Novosphingobium nitrogenifigens DSM 19370</name>
    <dbReference type="NCBI Taxonomy" id="983920"/>
    <lineage>
        <taxon>Bacteria</taxon>
        <taxon>Pseudomonadati</taxon>
        <taxon>Pseudomonadota</taxon>
        <taxon>Alphaproteobacteria</taxon>
        <taxon>Sphingomonadales</taxon>
        <taxon>Sphingomonadaceae</taxon>
        <taxon>Novosphingobium</taxon>
    </lineage>
</organism>
<dbReference type="Gene3D" id="1.20.1600.10">
    <property type="entry name" value="Outer membrane efflux proteins (OEP)"/>
    <property type="match status" value="1"/>
</dbReference>
<dbReference type="InterPro" id="IPR003423">
    <property type="entry name" value="OMP_efflux"/>
</dbReference>
<reference evidence="2 3" key="1">
    <citation type="journal article" date="2012" name="J. Bacteriol.">
        <title>Draft Genome Sequence of Novosphingobium nitrogenifigens Y88T.</title>
        <authorList>
            <person name="Strabala T.J."/>
            <person name="Macdonald L."/>
            <person name="Liu V."/>
            <person name="Smit A.M."/>
        </authorList>
    </citation>
    <scope>NUCLEOTIDE SEQUENCE [LARGE SCALE GENOMIC DNA]</scope>
    <source>
        <strain evidence="2 3">DSM 19370</strain>
    </source>
</reference>
<dbReference type="OrthoDB" id="9791261at2"/>
<dbReference type="GO" id="GO:0015562">
    <property type="term" value="F:efflux transmembrane transporter activity"/>
    <property type="evidence" value="ECO:0007669"/>
    <property type="project" value="InterPro"/>
</dbReference>
<dbReference type="PANTHER" id="PTHR30203:SF24">
    <property type="entry name" value="BLR4935 PROTEIN"/>
    <property type="match status" value="1"/>
</dbReference>
<evidence type="ECO:0000313" key="2">
    <source>
        <dbReference type="EMBL" id="EGD58698.1"/>
    </source>
</evidence>
<dbReference type="EMBL" id="AEWJ01000041">
    <property type="protein sequence ID" value="EGD58698.1"/>
    <property type="molecule type" value="Genomic_DNA"/>
</dbReference>
<dbReference type="AlphaFoldDB" id="F1Z9P4"/>
<dbReference type="Proteomes" id="UP000004728">
    <property type="component" value="Unassembled WGS sequence"/>
</dbReference>
<dbReference type="HOGENOM" id="CLU_012817_14_1_5"/>
<protein>
    <submittedName>
        <fullName evidence="2">RND-type multidrug efflux pump, outer membrane protein</fullName>
    </submittedName>
</protein>
<dbReference type="STRING" id="983920.Y88_0755"/>
<evidence type="ECO:0000256" key="1">
    <source>
        <dbReference type="ARBA" id="ARBA00007613"/>
    </source>
</evidence>
<proteinExistence type="inferred from homology"/>
<dbReference type="InParanoid" id="F1Z9P4"/>
<gene>
    <name evidence="2" type="ORF">Y88_0755</name>
</gene>
<dbReference type="eggNOG" id="COG1538">
    <property type="taxonomic scope" value="Bacteria"/>
</dbReference>
<dbReference type="SUPFAM" id="SSF56954">
    <property type="entry name" value="Outer membrane efflux proteins (OEP)"/>
    <property type="match status" value="1"/>
</dbReference>
<dbReference type="PANTHER" id="PTHR30203">
    <property type="entry name" value="OUTER MEMBRANE CATION EFFLUX PROTEIN"/>
    <property type="match status" value="1"/>
</dbReference>